<keyword evidence="3" id="KW-1185">Reference proteome</keyword>
<dbReference type="PANTHER" id="PTHR34606">
    <property type="entry name" value="BON DOMAIN-CONTAINING PROTEIN"/>
    <property type="match status" value="1"/>
</dbReference>
<dbReference type="Proteomes" id="UP001595912">
    <property type="component" value="Unassembled WGS sequence"/>
</dbReference>
<proteinExistence type="predicted"/>
<evidence type="ECO:0000313" key="3">
    <source>
        <dbReference type="Proteomes" id="UP001595912"/>
    </source>
</evidence>
<dbReference type="PANTHER" id="PTHR34606:SF15">
    <property type="entry name" value="BON DOMAIN-CONTAINING PROTEIN"/>
    <property type="match status" value="1"/>
</dbReference>
<dbReference type="PROSITE" id="PS50914">
    <property type="entry name" value="BON"/>
    <property type="match status" value="3"/>
</dbReference>
<feature type="domain" description="BON" evidence="1">
    <location>
        <begin position="83"/>
        <end position="151"/>
    </location>
</feature>
<feature type="domain" description="BON" evidence="1">
    <location>
        <begin position="154"/>
        <end position="222"/>
    </location>
</feature>
<feature type="domain" description="BON" evidence="1">
    <location>
        <begin position="8"/>
        <end position="76"/>
    </location>
</feature>
<name>A0ABV9WFU0_9ACTN</name>
<gene>
    <name evidence="2" type="ORF">ACFPIJ_52415</name>
</gene>
<dbReference type="InterPro" id="IPR014004">
    <property type="entry name" value="Transpt-assoc_nodulatn_dom_bac"/>
</dbReference>
<reference evidence="3" key="1">
    <citation type="journal article" date="2019" name="Int. J. Syst. Evol. Microbiol.">
        <title>The Global Catalogue of Microorganisms (GCM) 10K type strain sequencing project: providing services to taxonomists for standard genome sequencing and annotation.</title>
        <authorList>
            <consortium name="The Broad Institute Genomics Platform"/>
            <consortium name="The Broad Institute Genome Sequencing Center for Infectious Disease"/>
            <person name="Wu L."/>
            <person name="Ma J."/>
        </authorList>
    </citation>
    <scope>NUCLEOTIDE SEQUENCE [LARGE SCALE GENOMIC DNA]</scope>
    <source>
        <strain evidence="3">CGMCC 4.7152</strain>
    </source>
</reference>
<protein>
    <submittedName>
        <fullName evidence="2">BON domain-containing protein</fullName>
    </submittedName>
</protein>
<dbReference type="Pfam" id="PF04972">
    <property type="entry name" value="BON"/>
    <property type="match status" value="3"/>
</dbReference>
<evidence type="ECO:0000313" key="2">
    <source>
        <dbReference type="EMBL" id="MFC5006413.1"/>
    </source>
</evidence>
<dbReference type="RefSeq" id="WP_380127040.1">
    <property type="nucleotide sequence ID" value="NZ_JBHSIU010000102.1"/>
</dbReference>
<dbReference type="SMART" id="SM00749">
    <property type="entry name" value="BON"/>
    <property type="match status" value="3"/>
</dbReference>
<accession>A0ABV9WFU0</accession>
<comment type="caution">
    <text evidence="2">The sequence shown here is derived from an EMBL/GenBank/DDBJ whole genome shotgun (WGS) entry which is preliminary data.</text>
</comment>
<dbReference type="InterPro" id="IPR007055">
    <property type="entry name" value="BON_dom"/>
</dbReference>
<dbReference type="Gene3D" id="3.30.1340.30">
    <property type="match status" value="3"/>
</dbReference>
<evidence type="ECO:0000259" key="1">
    <source>
        <dbReference type="PROSITE" id="PS50914"/>
    </source>
</evidence>
<organism evidence="2 3">
    <name type="scientific">Dactylosporangium cerinum</name>
    <dbReference type="NCBI Taxonomy" id="1434730"/>
    <lineage>
        <taxon>Bacteria</taxon>
        <taxon>Bacillati</taxon>
        <taxon>Actinomycetota</taxon>
        <taxon>Actinomycetes</taxon>
        <taxon>Micromonosporales</taxon>
        <taxon>Micromonosporaceae</taxon>
        <taxon>Dactylosporangium</taxon>
    </lineage>
</organism>
<dbReference type="InterPro" id="IPR051686">
    <property type="entry name" value="Lipoprotein_DolP"/>
</dbReference>
<sequence length="222" mass="23762">MTQTMHKTDQELKTAVTEELQYTPSIDASGVEVQVNDGTVTLSGEVASLPERLAAKHAAMRVGGVKNVTNKTSVRAPITSGVNDQDIAQAADQILAWAVDVPPNAVTADVRNHKVTLSGQVTWEYQRNAAARAVTFLKGVTRISNEISLESPPPTAGTKAAVEAAMRRNAELNPRRITIDLDGSELTLHGSVGSWSERREAERSAWSAAGVTSVRNELHIAS</sequence>
<dbReference type="EMBL" id="JBHSIU010000102">
    <property type="protein sequence ID" value="MFC5006413.1"/>
    <property type="molecule type" value="Genomic_DNA"/>
</dbReference>